<dbReference type="EMBL" id="JAACVF010000148">
    <property type="protein sequence ID" value="NCN65498.1"/>
    <property type="molecule type" value="Genomic_DNA"/>
</dbReference>
<proteinExistence type="predicted"/>
<name>A0A8J7YXS3_9ARCH</name>
<organism evidence="1 2">
    <name type="scientific">Candidatus Altarchaeum hamiconexum</name>
    <dbReference type="NCBI Taxonomy" id="1803513"/>
    <lineage>
        <taxon>Archaea</taxon>
        <taxon>Candidatus Altarchaeota</taxon>
        <taxon>Candidatus Altiarchaeia</taxon>
        <taxon>Candidatus Altarchaeales</taxon>
        <taxon>Candidatus Altarchaeaceae</taxon>
        <taxon>Candidatus Altarchaeum</taxon>
    </lineage>
</organism>
<gene>
    <name evidence="1" type="ORF">GW910_05505</name>
</gene>
<sequence length="62" mass="6899">MKPTVSVFGNLKDFQYILKSADFKNAPTDASMVCSPVNSALNREKTLIVDDMEMTCNNPNEN</sequence>
<protein>
    <submittedName>
        <fullName evidence="1">Uncharacterized protein</fullName>
    </submittedName>
</protein>
<comment type="caution">
    <text evidence="1">The sequence shown here is derived from an EMBL/GenBank/DDBJ whole genome shotgun (WGS) entry which is preliminary data.</text>
</comment>
<dbReference type="AlphaFoldDB" id="A0A8J7YXS3"/>
<reference evidence="1" key="1">
    <citation type="submission" date="2019-11" db="EMBL/GenBank/DDBJ databases">
        <title>Lipid analysis of CO2-rich subsurface aquifers suggests an autotrophy-based deep biosphere with lysolipids enriched in CPR bacteria.</title>
        <authorList>
            <person name="Probst A.J."/>
            <person name="Elling F.J."/>
            <person name="Castelle C.J."/>
            <person name="Zhu Q."/>
            <person name="Elvert M."/>
            <person name="Birarda G."/>
            <person name="Holman H.-Y."/>
            <person name="Lane K.R."/>
            <person name="Ladd B."/>
            <person name="Ryan M.C."/>
            <person name="Woyke T."/>
            <person name="Hinrichs K.-U."/>
            <person name="Banfield J.F."/>
        </authorList>
    </citation>
    <scope>NUCLEOTIDE SEQUENCE</scope>
    <source>
        <strain evidence="1">CG_2015-01_33_1645</strain>
    </source>
</reference>
<dbReference type="Proteomes" id="UP000768163">
    <property type="component" value="Unassembled WGS sequence"/>
</dbReference>
<evidence type="ECO:0000313" key="1">
    <source>
        <dbReference type="EMBL" id="NCN65498.1"/>
    </source>
</evidence>
<accession>A0A8J7YXS3</accession>
<evidence type="ECO:0000313" key="2">
    <source>
        <dbReference type="Proteomes" id="UP000768163"/>
    </source>
</evidence>